<dbReference type="OrthoDB" id="6158732at2759"/>
<protein>
    <recommendedName>
        <fullName evidence="3">YqaJ viral recombinase domain-containing protein</fullName>
    </recommendedName>
</protein>
<organism evidence="1 2">
    <name type="scientific">Mytilus galloprovincialis</name>
    <name type="common">Mediterranean mussel</name>
    <dbReference type="NCBI Taxonomy" id="29158"/>
    <lineage>
        <taxon>Eukaryota</taxon>
        <taxon>Metazoa</taxon>
        <taxon>Spiralia</taxon>
        <taxon>Lophotrochozoa</taxon>
        <taxon>Mollusca</taxon>
        <taxon>Bivalvia</taxon>
        <taxon>Autobranchia</taxon>
        <taxon>Pteriomorphia</taxon>
        <taxon>Mytilida</taxon>
        <taxon>Mytiloidea</taxon>
        <taxon>Mytilidae</taxon>
        <taxon>Mytilinae</taxon>
        <taxon>Mytilus</taxon>
    </lineage>
</organism>
<dbReference type="EMBL" id="UYJE01007791">
    <property type="protein sequence ID" value="VDI57982.1"/>
    <property type="molecule type" value="Genomic_DNA"/>
</dbReference>
<keyword evidence="2" id="KW-1185">Reference proteome</keyword>
<dbReference type="AlphaFoldDB" id="A0A8B6G381"/>
<dbReference type="InterPro" id="IPR011604">
    <property type="entry name" value="PDDEXK-like_dom_sf"/>
</dbReference>
<reference evidence="1" key="1">
    <citation type="submission" date="2018-11" db="EMBL/GenBank/DDBJ databases">
        <authorList>
            <person name="Alioto T."/>
            <person name="Alioto T."/>
        </authorList>
    </citation>
    <scope>NUCLEOTIDE SEQUENCE</scope>
</reference>
<evidence type="ECO:0008006" key="3">
    <source>
        <dbReference type="Google" id="ProtNLM"/>
    </source>
</evidence>
<proteinExistence type="predicted"/>
<dbReference type="PANTHER" id="PTHR46609">
    <property type="entry name" value="EXONUCLEASE, PHAGE-TYPE/RECB, C-TERMINAL DOMAIN-CONTAINING PROTEIN"/>
    <property type="match status" value="1"/>
</dbReference>
<dbReference type="Gene3D" id="3.90.320.10">
    <property type="match status" value="1"/>
</dbReference>
<sequence>MSSYVYATDLCRTVLYKVDNCLSTSLEVQWIICKTGSVLNNAEHVFAKGNIVNVKLQRNVRFLQSPNEIKERLNVNVVPTHLTKQHNQEWIDSRRKAKVTGSTIYAAIGCDSLKKQKQHFDKVISGVEADEPSKEQQNAMRHGTKSEIHEIATLSRVIMPSLFPDMIFHEDGYYIYNDMVVSPDGSLRSADGIELAFEGKPRLAISSRRLFTIKSQLGTSHKLCLNKKQCLQNLEHCIYHGQQKVLLCLLFLRMMVSVERLKT</sequence>
<evidence type="ECO:0000313" key="2">
    <source>
        <dbReference type="Proteomes" id="UP000596742"/>
    </source>
</evidence>
<name>A0A8B6G381_MYTGA</name>
<dbReference type="Proteomes" id="UP000596742">
    <property type="component" value="Unassembled WGS sequence"/>
</dbReference>
<comment type="caution">
    <text evidence="1">The sequence shown here is derived from an EMBL/GenBank/DDBJ whole genome shotgun (WGS) entry which is preliminary data.</text>
</comment>
<gene>
    <name evidence="1" type="ORF">MGAL_10B016910</name>
</gene>
<accession>A0A8B6G381</accession>
<evidence type="ECO:0000313" key="1">
    <source>
        <dbReference type="EMBL" id="VDI57982.1"/>
    </source>
</evidence>
<dbReference type="InterPro" id="IPR051703">
    <property type="entry name" value="NF-kappa-B_Signaling_Reg"/>
</dbReference>
<dbReference type="PANTHER" id="PTHR46609:SF8">
    <property type="entry name" value="YQAJ VIRAL RECOMBINASE DOMAIN-CONTAINING PROTEIN"/>
    <property type="match status" value="1"/>
</dbReference>